<feature type="domain" description="BROMI C-terminal Rab TBC-like" evidence="3">
    <location>
        <begin position="871"/>
        <end position="1360"/>
    </location>
</feature>
<dbReference type="GO" id="GO:1905515">
    <property type="term" value="P:non-motile cilium assembly"/>
    <property type="evidence" value="ECO:0007669"/>
    <property type="project" value="TreeGrafter"/>
</dbReference>
<dbReference type="Proteomes" id="UP000276133">
    <property type="component" value="Unassembled WGS sequence"/>
</dbReference>
<dbReference type="PANTHER" id="PTHR13465:SF3">
    <property type="entry name" value="PROTEIN BROAD-MINDED"/>
    <property type="match status" value="1"/>
</dbReference>
<dbReference type="STRING" id="10195.A0A3M7SQN1"/>
<reference evidence="4 5" key="1">
    <citation type="journal article" date="2018" name="Sci. Rep.">
        <title>Genomic signatures of local adaptation to the degree of environmental predictability in rotifers.</title>
        <authorList>
            <person name="Franch-Gras L."/>
            <person name="Hahn C."/>
            <person name="Garcia-Roger E.M."/>
            <person name="Carmona M.J."/>
            <person name="Serra M."/>
            <person name="Gomez A."/>
        </authorList>
    </citation>
    <scope>NUCLEOTIDE SEQUENCE [LARGE SCALE GENOMIC DNA]</scope>
    <source>
        <strain evidence="4">HYR1</strain>
    </source>
</reference>
<dbReference type="PANTHER" id="PTHR13465">
    <property type="entry name" value="UPF0183 PROTEIN"/>
    <property type="match status" value="1"/>
</dbReference>
<sequence length="1364" mass="158314">MSESGSAEEKVQSERIRNGLRKMIKSFDNYIKDASFSEQLEDNLKHMEETDGNFHRHDLVEYLRDKIETNLGNSIDRSINEAFANFKFDGDIDLQNQVAQNICQEIVKTKQVGEFKNSFRSHVMKANEYLGKNFHANFIENNSEEITLIENENKSVTFTNDFDFSSPDNSMNHNSFVFFTSEQFPAIAKNLDPSKSDQLRLRAIQQLLSIPACDPQAADHWVDIRKYLNYAFRDPNEKISEMCLKLHSRTLASSHYKVSIEIYNNLVDHLSQYFQGRELENRAFKSNINMLSTDNSFLLRLFRLINDYAKDVCLKWTRYPDSFIDSLIDETLKFFSLSSDQKFGSLMTPVHYLALLDIQANWFSKWMHGHESRKVLIDNLKKYEHFIHSTIQSIMLYSSTCPKNSDATSSNKASNERKKSISSVASSVLTKRSIYKKSEIEYAHFVHSLNLIRKILCFKNGRKLFPIRISNRQIGIKDLIKMIIQIIFDTASSRTLSEFSPSKYAYDLLLDLCISEDTCNACLCNEEVIDFLLKPLKSLMESTKTDQSLSETFDECCMLLIANVLSKLASTENGYRQLLFNTTKHDFLKNLNKNSAAHVISNFVKKALKNQLNHSLSNAEISEYLYIVRLLYSKCQGEFLIKDYGLNKLISDTWRSLVVEKPVNDTPRPLEEKQNNSLLSWPDSLLDNLLNMASTPKGVFYLNETELLGQVTNYLYKRYRSKIQVGKYEKFGYGFLISQLANTPSGCYFLNEAQIIQSIIDDIWIELESGTDDFMSAFPRAYSVEPIDREVYKPMLCLVNILSSFSAVYEFLADVFSTPRSLYGCKDFPKGLISLLERVTFLDKKSKISSLCNFEQSHIFGLKLISILQFDLDILLLIEVQYDLNRILLNLQKSNRSKNFNFQSEEGEMNTSRDETDEQWENLEENAENCEIILDALSVERNFVLVNSNVIGGPSERLLPDKNFTDSKISEYNFPLFDKLPVPSFYIKKPLYQDRTEPDFENFINSFSFIEITKSEESQLRWKSDFQNLYLKCLKESKANTEIMSIALGQFVKILLKIDANSIISRIEPKTDIESIKSKYIKKEPNLSQLNLLGIEKTIQYAQMINRQGKLSREESSNNFIELIKFSKTLLKKSNTKTKKSQSKNESYLAFSQEESYPGFDWFLSTIFLMNNCDLELSFSFIYDFHFLQMSSFLWSARLFGNDFLLSNVYAKNGINILLPTTCHYIELILKIELPLIFSAFRMSGLSPSQICSNWLKQCFWNYLDWPEIVTYISICIIYGVDFQAYFCISVLKHLNEKSNVENSNSICCNQNIVQHHTDRDLQIYLKESQIENFKIENYIDFMFDLEKKYRKYILEDIKKSFLI</sequence>
<name>A0A3M7SQN1_BRAPC</name>
<evidence type="ECO:0000259" key="2">
    <source>
        <dbReference type="Pfam" id="PF23431"/>
    </source>
</evidence>
<gene>
    <name evidence="4" type="ORF">BpHYR1_037397</name>
</gene>
<dbReference type="Pfam" id="PF23440">
    <property type="entry name" value="BROMI_C"/>
    <property type="match status" value="1"/>
</dbReference>
<keyword evidence="5" id="KW-1185">Reference proteome</keyword>
<comment type="caution">
    <text evidence="4">The sequence shown here is derived from an EMBL/GenBank/DDBJ whole genome shotgun (WGS) entry which is preliminary data.</text>
</comment>
<dbReference type="Pfam" id="PF23431">
    <property type="entry name" value="BROMI_N"/>
    <property type="match status" value="1"/>
</dbReference>
<dbReference type="InterPro" id="IPR055391">
    <property type="entry name" value="BROMI_N"/>
</dbReference>
<accession>A0A3M7SQN1</accession>
<organism evidence="4 5">
    <name type="scientific">Brachionus plicatilis</name>
    <name type="common">Marine rotifer</name>
    <name type="synonym">Brachionus muelleri</name>
    <dbReference type="NCBI Taxonomy" id="10195"/>
    <lineage>
        <taxon>Eukaryota</taxon>
        <taxon>Metazoa</taxon>
        <taxon>Spiralia</taxon>
        <taxon>Gnathifera</taxon>
        <taxon>Rotifera</taxon>
        <taxon>Eurotatoria</taxon>
        <taxon>Monogononta</taxon>
        <taxon>Pseudotrocha</taxon>
        <taxon>Ploima</taxon>
        <taxon>Brachionidae</taxon>
        <taxon>Brachionus</taxon>
    </lineage>
</organism>
<dbReference type="InterPro" id="IPR032735">
    <property type="entry name" value="BROMI_M"/>
</dbReference>
<evidence type="ECO:0000259" key="1">
    <source>
        <dbReference type="Pfam" id="PF14961"/>
    </source>
</evidence>
<evidence type="ECO:0000313" key="4">
    <source>
        <dbReference type="EMBL" id="RNA37838.1"/>
    </source>
</evidence>
<proteinExistence type="predicted"/>
<feature type="domain" description="BROMI N-terminal" evidence="2">
    <location>
        <begin position="20"/>
        <end position="139"/>
    </location>
</feature>
<dbReference type="InterPro" id="IPR035969">
    <property type="entry name" value="Rab-GAP_TBC_sf"/>
</dbReference>
<dbReference type="EMBL" id="REGN01000969">
    <property type="protein sequence ID" value="RNA37838.1"/>
    <property type="molecule type" value="Genomic_DNA"/>
</dbReference>
<dbReference type="Pfam" id="PF14961">
    <property type="entry name" value="BROMI"/>
    <property type="match status" value="1"/>
</dbReference>
<protein>
    <submittedName>
        <fullName evidence="4">Broad-minded isoform X1</fullName>
    </submittedName>
</protein>
<dbReference type="InterPro" id="IPR055392">
    <property type="entry name" value="BROMI_C"/>
</dbReference>
<dbReference type="InterPro" id="IPR039156">
    <property type="entry name" value="PHAF1/BROMI"/>
</dbReference>
<dbReference type="Gene3D" id="1.10.472.80">
    <property type="entry name" value="Ypt/Rab-GAP domain of gyp1p, domain 3"/>
    <property type="match status" value="1"/>
</dbReference>
<evidence type="ECO:0000313" key="5">
    <source>
        <dbReference type="Proteomes" id="UP000276133"/>
    </source>
</evidence>
<dbReference type="OrthoDB" id="1668230at2759"/>
<dbReference type="SUPFAM" id="SSF47923">
    <property type="entry name" value="Ypt/Rab-GAP domain of gyp1p"/>
    <property type="match status" value="1"/>
</dbReference>
<feature type="domain" description="BROMI middle region" evidence="1">
    <location>
        <begin position="182"/>
        <end position="850"/>
    </location>
</feature>
<evidence type="ECO:0000259" key="3">
    <source>
        <dbReference type="Pfam" id="PF23440"/>
    </source>
</evidence>